<dbReference type="PANTHER" id="PTHR13980">
    <property type="entry name" value="CDC68 RELATED"/>
    <property type="match status" value="1"/>
</dbReference>
<dbReference type="Pfam" id="PF00754">
    <property type="entry name" value="F5_F8_type_C"/>
    <property type="match status" value="2"/>
</dbReference>
<dbReference type="GO" id="GO:0031491">
    <property type="term" value="F:nucleosome binding"/>
    <property type="evidence" value="ECO:0007669"/>
    <property type="project" value="TreeGrafter"/>
</dbReference>
<dbReference type="InterPro" id="IPR029148">
    <property type="entry name" value="FACT-SPT16_Nlobe"/>
</dbReference>
<dbReference type="Gene3D" id="2.60.120.200">
    <property type="match status" value="1"/>
</dbReference>
<evidence type="ECO:0000259" key="3">
    <source>
        <dbReference type="PROSITE" id="PS50022"/>
    </source>
</evidence>
<dbReference type="CDD" id="cd01951">
    <property type="entry name" value="lectin_L-type"/>
    <property type="match status" value="1"/>
</dbReference>
<dbReference type="Gene3D" id="2.60.120.260">
    <property type="entry name" value="Galactose-binding domain-like"/>
    <property type="match status" value="7"/>
</dbReference>
<dbReference type="GO" id="GO:0006281">
    <property type="term" value="P:DNA repair"/>
    <property type="evidence" value="ECO:0007669"/>
    <property type="project" value="UniProtKB-UniRule"/>
</dbReference>
<keyword evidence="1" id="KW-0227">DNA damage</keyword>
<feature type="region of interest" description="Disordered" evidence="2">
    <location>
        <begin position="322"/>
        <end position="381"/>
    </location>
</feature>
<dbReference type="SUPFAM" id="SSF49899">
    <property type="entry name" value="Concanavalin A-like lectins/glucanases"/>
    <property type="match status" value="1"/>
</dbReference>
<dbReference type="InterPro" id="IPR056573">
    <property type="entry name" value="Lectin_L-type_dom"/>
</dbReference>
<dbReference type="GO" id="GO:0035101">
    <property type="term" value="C:FACT complex"/>
    <property type="evidence" value="ECO:0007669"/>
    <property type="project" value="UniProtKB-UniRule"/>
</dbReference>
<evidence type="ECO:0000256" key="1">
    <source>
        <dbReference type="RuleBase" id="RU367052"/>
    </source>
</evidence>
<dbReference type="SUPFAM" id="SSF49785">
    <property type="entry name" value="Galactose-binding domain-like"/>
    <property type="match status" value="6"/>
</dbReference>
<comment type="function">
    <text evidence="1">Component of the FACT complex, a general chromatin factor that acts to reorganize nucleosomes. The FACT complex is involved in multiple processes that require DNA as a template such as mRNA elongation, DNA replication and DNA repair. During transcription elongation the FACT complex acts as a histone chaperone that both destabilizes and restores nucleosomal structure. It facilitates the passage of RNA polymerase II and transcription by promoting the dissociation of one histone H2A-H2B dimer from the nucleosome, then subsequently promotes the reestablishment of the nucleosome following the passage of RNA polymerase II.</text>
</comment>
<feature type="domain" description="F5/8 type C" evidence="3">
    <location>
        <begin position="1957"/>
        <end position="2096"/>
    </location>
</feature>
<gene>
    <name evidence="4" type="ORF">PGLA2088_LOCUS30591</name>
</gene>
<keyword evidence="1" id="KW-0158">Chromosome</keyword>
<comment type="caution">
    <text evidence="4">The sequence shown here is derived from an EMBL/GenBank/DDBJ whole genome shotgun (WGS) entry which is preliminary data.</text>
</comment>
<keyword evidence="1" id="KW-0805">Transcription regulation</keyword>
<dbReference type="InterPro" id="IPR013320">
    <property type="entry name" value="ConA-like_dom_sf"/>
</dbReference>
<dbReference type="InterPro" id="IPR040258">
    <property type="entry name" value="Spt16"/>
</dbReference>
<comment type="subunit">
    <text evidence="1">Component of the FACT complex.</text>
</comment>
<dbReference type="EMBL" id="CAJNNW010028885">
    <property type="protein sequence ID" value="CAE8698149.1"/>
    <property type="molecule type" value="Genomic_DNA"/>
</dbReference>
<feature type="non-terminal residue" evidence="4">
    <location>
        <position position="1"/>
    </location>
</feature>
<evidence type="ECO:0000313" key="5">
    <source>
        <dbReference type="Proteomes" id="UP000626109"/>
    </source>
</evidence>
<protein>
    <recommendedName>
        <fullName evidence="1">FACT complex subunit</fullName>
    </recommendedName>
</protein>
<comment type="subcellular location">
    <subcellularLocation>
        <location evidence="1">Nucleus</location>
    </subcellularLocation>
    <subcellularLocation>
        <location evidence="1">Chromosome</location>
    </subcellularLocation>
</comment>
<keyword evidence="1" id="KW-0234">DNA repair</keyword>
<evidence type="ECO:0000313" key="4">
    <source>
        <dbReference type="EMBL" id="CAE8698149.1"/>
    </source>
</evidence>
<dbReference type="GO" id="GO:0006368">
    <property type="term" value="P:transcription elongation by RNA polymerase II"/>
    <property type="evidence" value="ECO:0007669"/>
    <property type="project" value="TreeGrafter"/>
</dbReference>
<keyword evidence="1" id="KW-0804">Transcription</keyword>
<accession>A0A813K674</accession>
<proteinExistence type="inferred from homology"/>
<organism evidence="4 5">
    <name type="scientific">Polarella glacialis</name>
    <name type="common">Dinoflagellate</name>
    <dbReference type="NCBI Taxonomy" id="89957"/>
    <lineage>
        <taxon>Eukaryota</taxon>
        <taxon>Sar</taxon>
        <taxon>Alveolata</taxon>
        <taxon>Dinophyceae</taxon>
        <taxon>Suessiales</taxon>
        <taxon>Suessiaceae</taxon>
        <taxon>Polarella</taxon>
    </lineage>
</organism>
<sequence>YVLPIMEPKIPVEQFRTRVQRIKDDWPSSLDAICLLAGIASDEAKENKTEPMHHWLLGVVFPEIVILMQRSGKIIFWTSAKKARWFKEVEGPEVEVIARVSPPSREADAAQLKDILTALKGDQEKVVVGMLQREVHIGPFAEDAGGAITAFPGFEVTEMQDWCSTLLEFKDASEVGNARKASTFAVCLMQDFLVEKMQEIIDQELTLTHEAVCRNMEDQIDQEPSLERFRKLGLEPDELDITYTSFQSGRITAIKQNSREQINSLKQKCSGWQSILTRQFLSPASAEPDDVSPAPFGALSAEKTALCGAVFGTELRPEPSLRLGRAVGAEERRRRTSPPPTSSSVPLRRRLLSAVERTWSGSNGQGTGIEPRRGGRPGPPARHRHLSLLLTLLAVSPVAADLDYKQFSVDPTGRFSHMRLVDGSTINFFSDEFIELCDEGVDLQRIIPDGACDAATGGPCVEGVQQRFQYPLKRVVPNPQDLPFHTYLDDNQLENPNAGRVYKQNYTESVTTKEFIQDGDLLPLPHDRTQLCHYALRLSPPASAQNTASWSRFKQVVAYGFETEFHFRVFHRTNECIVAGKIAEWCEEAGADGFAFVIQNDGRKVVGNEIAGHGYGFPNSIAIEFDMYRNINLGENSANHISVQVPKSGIANSADHVLGSVAYTDDIPSLQEGTHVVRIAYDTKEFSWDDLGLDFDSPAKGDFLRQQASGRAGLLTVELDGRRVIAVPLDLVQLVHVDGTWTAAANTPEQPSEDAYDENGASPGRAWVGFTSSTSYFQYQSIDILSWTFKEGQSCPLDNTGDITCNINEGTIGRSTCLTDGGDFCGLIIQNSGRSAIKISAHQSFHLAHESSACERGLLGWNALHPWFLGCTRTVRYTHELQSLWITSLDGTRSLMVDEPHVLQKAPSPFKRESLFQYCVMEHKYDPMLLYFAECECDFCHRLLSIQASYAVFYQDKCATRYGMLCPCYEASEVTHDMSAWQVLEPLKFMRLHVCRGCSFNSHCAKMLKVATCEKLPNGVTMRLGLPVAPTILDNGFQNLSLDKGRVLDGKLRGDACNCEPEVRPYIGDEKGRSGQCDDSELLGETIMPDLFNCAETCRASSKCAYLTFWESTGECKIYRKCFWLLCSDDYCFASSTYLSAPLGSYLDLRNQVQYFVVFPLRTVQTTFSNCKACLHLYEFEFCHHQCGSTLNAPYLHWPAGQSCSTCIFAGNRMHEMTVAQTAAVKACVYQAIRLSQDPWIACDDASKLEAGVPAVDLFNGVSTHYLSECPGRSFMDIGAVCVPNLFAIDAFPLQILSRMAAINDTVWGENLQCLNAVCQLVSKSECYLRWVEWPFNTHFDDSNRSLRSTVVNLPFLGGPTGQIGMTLTKSERQFAVSPPIPFDLENSTLEAWVKVSDTETITNIVKGRPVNATSLWSEDYVPDFAIDGDFETYWSSQVGEVGRMDHKASLRLDLKESLFAGGITIHWKELAADFSISVSEDDVVWTILVDITNNKLATVAFDIFFGGQYVRVNMTKAYMNRGPGIDAGKPVFSIYELEVLRDLNVARLQKTRVFNTYYRAAQMAADGKWDSYWATPPLTPTADFFVDLGVSSTIAMRTRISWRYKPERFKVFAGAAKCSEAMPTVQMASFSGGSVLDVFLLSQSWTGRCLAIRIEESALVYGEQLTGIREIEAYNNGPSISSMASVSAVLPDQSRWNSSVSEALDGNKSTYWLVQPLEDVEVIASLTIDLGEEKWVMSIEIIFATIGGVAYRASKFSTFIGVDLLDMEEKDGQRGSIAVSRQFEVFQRIRYVKLNVYQVLGSNPGGKLGLEDLKVYSVSDNLANRTVAVATATSSWANCASCVSEVDGNFRSHASSFAVDDDFETWWGAQYATSLPGQSYMQIDLGALTQIDIAAIRWKYPAFDVSALCSQTDTGNFDMVGAAFKNTAYLTPIVFFGSYQCKRVRILLGIPAESLGGQGIIGIREVEIYSTSSDVTIGKPIESSDSTNGVLATDDSDVTTWMSASKAVTSLTIDTETNFTAWGARLLSPSTSVIANFEIQVSDDGETFETVYKVEGNQVNDLWIIQRFSGRYVRAVFQQTSASTFYVRTFRVFATANYALNAPSLPEKGWEHSGYQAIDGLDNTYWISEPFATTATLRLVLAEQTFVAGGVKLVWMFPAEDFRVYLSNDTVTWNLLYNVTGNLENITLIGGYWEAKYMDIRMDRASQLNGDGIYALFSWNVYFDPNLAHFKPLEVTATISQSQFRPENAIDGDESTIWMPRQGTTSGKITFDLLENMIISGFDVYWRRPPRAYRMEYEEADTGIWKLVHSWNTTALNVGPQQYWTEGFSARRIMLVVEDVQTSEEGLIVALQDVKLYIPVGGNAIDKNIALKRVVEVSANTIVGNVKEYAVDGNERGTYWHPGWGIRQAWLLLNLDFLPPGQLPPGHDLARIQVMWRWAPDDLLIELAYDNSMIPLGHYTGVTSLVTDIPMMRKALKIKFSVDSSRTDEEIGILQVKVWKRVSAYPPAVVKDPDPWMTHKDYMVDRDLQSYWMGPPLDGGNLVTVTIDLGKIYNATDIQIYFGFRPQVLFLYTSTDGVVYNQSLMTSGKTLGLLTLKEQGLAFVLRYVRLKIMRGYIDPDGGQWGSTIRDFAVVQFSNLARGKLAYADNIWSYPPEWTVDSELGLASGDPDQPVAGMEWMFGYVAQKTQVHYADTNANDTNWRKATEVALNQLQHVVVPTTVHFKARYIRLSLTEPVSEDIWDPDDYGNIETWSSLFSILDFKVYEHTGGGGVMGFQSLDGMQYTTITYGLRQPEEWIISSERDILTKDVVRPSYVTDVGRLVQVVLTTRKVAQDKTTRTFEVAIYKNGMPYGDPYIRTVPLDRMHGPHSTRIVMGVRSSAHEPEVGAA</sequence>
<dbReference type="Gene3D" id="3.40.350.10">
    <property type="entry name" value="Creatinase/prolidase N-terminal domain"/>
    <property type="match status" value="1"/>
</dbReference>
<evidence type="ECO:0000256" key="2">
    <source>
        <dbReference type="SAM" id="MobiDB-lite"/>
    </source>
</evidence>
<keyword evidence="1" id="KW-0235">DNA replication</keyword>
<name>A0A813K674_POLGL</name>
<dbReference type="InterPro" id="IPR008979">
    <property type="entry name" value="Galactose-bd-like_sf"/>
</dbReference>
<dbReference type="SMART" id="SM01285">
    <property type="entry name" value="FACT-Spt16_Nlob"/>
    <property type="match status" value="1"/>
</dbReference>
<dbReference type="InterPro" id="IPR029149">
    <property type="entry name" value="Creatin/AminoP/Spt16_N"/>
</dbReference>
<dbReference type="PROSITE" id="PS50022">
    <property type="entry name" value="FA58C_3"/>
    <property type="match status" value="1"/>
</dbReference>
<comment type="similarity">
    <text evidence="1">Belongs to the peptidase M24 family. SPT16 subfamily.</text>
</comment>
<dbReference type="GO" id="GO:0006260">
    <property type="term" value="P:DNA replication"/>
    <property type="evidence" value="ECO:0007669"/>
    <property type="project" value="UniProtKB-KW"/>
</dbReference>
<dbReference type="InterPro" id="IPR000421">
    <property type="entry name" value="FA58C"/>
</dbReference>
<reference evidence="4" key="1">
    <citation type="submission" date="2021-02" db="EMBL/GenBank/DDBJ databases">
        <authorList>
            <person name="Dougan E. K."/>
            <person name="Rhodes N."/>
            <person name="Thang M."/>
            <person name="Chan C."/>
        </authorList>
    </citation>
    <scope>NUCLEOTIDE SEQUENCE</scope>
</reference>
<dbReference type="Proteomes" id="UP000626109">
    <property type="component" value="Unassembled WGS sequence"/>
</dbReference>
<dbReference type="PANTHER" id="PTHR13980:SF15">
    <property type="entry name" value="FACT COMPLEX SUBUNIT SPT16"/>
    <property type="match status" value="1"/>
</dbReference>
<dbReference type="Pfam" id="PF14826">
    <property type="entry name" value="FACT-Spt16_Nlob"/>
    <property type="match status" value="1"/>
</dbReference>
<keyword evidence="1" id="KW-0539">Nucleus</keyword>